<comment type="caution">
    <text evidence="1">The sequence shown here is derived from an EMBL/GenBank/DDBJ whole genome shotgun (WGS) entry which is preliminary data.</text>
</comment>
<keyword evidence="2" id="KW-1185">Reference proteome</keyword>
<evidence type="ECO:0000313" key="1">
    <source>
        <dbReference type="EMBL" id="OQP85282.1"/>
    </source>
</evidence>
<evidence type="ECO:0000313" key="2">
    <source>
        <dbReference type="Proteomes" id="UP000192652"/>
    </source>
</evidence>
<dbReference type="RefSeq" id="WP_081176973.1">
    <property type="nucleotide sequence ID" value="NZ_MSPX01000015.1"/>
</dbReference>
<sequence length="171" mass="18650">MQEIVFAARDAQPSADGCSLQFRIRDDEGALFVLNVPRQAEDGSQEFRLFYEPAQAHRGFATWPQQQASPLSTALDQHHLDAFVATSLMAQANTVQNARAESEAPARSLTVVATIDLARSGDAHLLRQNDDFLDGRSLDAETLDAAAAGGDALILAMLEAEWLRLDALPFR</sequence>
<proteinExistence type="predicted"/>
<gene>
    <name evidence="1" type="ORF">BTR14_16765</name>
</gene>
<dbReference type="Proteomes" id="UP000192652">
    <property type="component" value="Unassembled WGS sequence"/>
</dbReference>
<accession>A0ABX3PA34</accession>
<dbReference type="EMBL" id="MSPX01000015">
    <property type="protein sequence ID" value="OQP85282.1"/>
    <property type="molecule type" value="Genomic_DNA"/>
</dbReference>
<organism evidence="1 2">
    <name type="scientific">Xaviernesmea rhizosphaerae</name>
    <dbReference type="NCBI Taxonomy" id="1672749"/>
    <lineage>
        <taxon>Bacteria</taxon>
        <taxon>Pseudomonadati</taxon>
        <taxon>Pseudomonadota</taxon>
        <taxon>Alphaproteobacteria</taxon>
        <taxon>Hyphomicrobiales</taxon>
        <taxon>Rhizobiaceae</taxon>
        <taxon>Rhizobium/Agrobacterium group</taxon>
        <taxon>Xaviernesmea</taxon>
    </lineage>
</organism>
<protein>
    <submittedName>
        <fullName evidence="1">Uncharacterized protein</fullName>
    </submittedName>
</protein>
<name>A0ABX3PA34_9HYPH</name>
<reference evidence="1 2" key="1">
    <citation type="journal article" date="2017" name="Antonie Van Leeuwenhoek">
        <title>Rhizobium rhizosphaerae sp. nov., a novel species isolated from rice rhizosphere.</title>
        <authorList>
            <person name="Zhao J.J."/>
            <person name="Zhang J."/>
            <person name="Zhang R.J."/>
            <person name="Zhang C.W."/>
            <person name="Yin H.Q."/>
            <person name="Zhang X.X."/>
        </authorList>
    </citation>
    <scope>NUCLEOTIDE SEQUENCE [LARGE SCALE GENOMIC DNA]</scope>
    <source>
        <strain evidence="1 2">RD15</strain>
    </source>
</reference>